<gene>
    <name evidence="5" type="ORF">CUNI_LOCUS20320</name>
</gene>
<protein>
    <recommendedName>
        <fullName evidence="4">YEATS domain-containing protein</fullName>
    </recommendedName>
</protein>
<dbReference type="PANTHER" id="PTHR47827">
    <property type="entry name" value="AHD DOMAIN-CONTAINING PROTEIN"/>
    <property type="match status" value="1"/>
</dbReference>
<dbReference type="AlphaFoldDB" id="A0A8S4A3B4"/>
<dbReference type="Pfam" id="PF03366">
    <property type="entry name" value="YEATS"/>
    <property type="match status" value="1"/>
</dbReference>
<feature type="compositionally biased region" description="Basic and acidic residues" evidence="3">
    <location>
        <begin position="237"/>
        <end position="278"/>
    </location>
</feature>
<dbReference type="GO" id="GO:0045893">
    <property type="term" value="P:positive regulation of DNA-templated transcription"/>
    <property type="evidence" value="ECO:0007669"/>
    <property type="project" value="TreeGrafter"/>
</dbReference>
<organism evidence="5 6">
    <name type="scientific">Candidula unifasciata</name>
    <dbReference type="NCBI Taxonomy" id="100452"/>
    <lineage>
        <taxon>Eukaryota</taxon>
        <taxon>Metazoa</taxon>
        <taxon>Spiralia</taxon>
        <taxon>Lophotrochozoa</taxon>
        <taxon>Mollusca</taxon>
        <taxon>Gastropoda</taxon>
        <taxon>Heterobranchia</taxon>
        <taxon>Euthyneura</taxon>
        <taxon>Panpulmonata</taxon>
        <taxon>Eupulmonata</taxon>
        <taxon>Stylommatophora</taxon>
        <taxon>Helicina</taxon>
        <taxon>Helicoidea</taxon>
        <taxon>Geomitridae</taxon>
        <taxon>Candidula</taxon>
    </lineage>
</organism>
<feature type="compositionally biased region" description="Low complexity" evidence="3">
    <location>
        <begin position="279"/>
        <end position="289"/>
    </location>
</feature>
<feature type="domain" description="YEATS" evidence="4">
    <location>
        <begin position="1"/>
        <end position="137"/>
    </location>
</feature>
<dbReference type="InterPro" id="IPR052790">
    <property type="entry name" value="YEATS_domain"/>
</dbReference>
<dbReference type="InterPro" id="IPR055129">
    <property type="entry name" value="YEATS_dom"/>
</dbReference>
<name>A0A8S4A3B4_9EUPU</name>
<feature type="compositionally biased region" description="Basic residues" evidence="3">
    <location>
        <begin position="138"/>
        <end position="148"/>
    </location>
</feature>
<sequence>SDDCVVAVTIEMGHRANFRTEPSPEGFSHDWTVFVRGFEGSRLEYFVEKVIFKLHKTFRSPTRVITDPPFRVTESGYAGFTMPIEIYFKNKQTPRKIVFSYDLFLNIIDCPPINHVRYEKLKFKNPTPDFKAMLIKAGGKKNKSKRQLKSASPATSLSSLSPMSSDNDDTRPPPPPVKQEKESSSGKKESSLSSKPKHDSSSSHKDRSKHRSSSSHSSHRERPDKETSHKSHKHKDKTKERDRSSSHKDKDAVKKDKDVGSQKIVKENLESRKEREGSHSSGKSSTSSSQVDNKVAAQVSHKEREKNVPSKDKDTTRSSKEKRQSSSKEKEKLPKEKHSSYKDVSQASHSEPKKVKEDMGKENDVHQKSSKRHVESTNKVEKEKLKRSSAGSTNEKSKEAKSSSGKENHVSRDSTEKESSKEGEESNLAASHKSKHKRNRHSKKKGQSHSPEIKHEKSTEKLSESPQLHENLSHSERLAVTAISHSPFRNKSGEEESTTQQEDLKSVLNKQSEQPTQVQDTTLKMVARSMSAEEIPKQKVESEPTKHDAKKYSKAKKKAKSKNVEQKTECLDAANTDNVQHCYGLDMLAANGISIGELIVVTEQIAKAHTHSDRELLEKVTRIIGETDDFDISDVFLSFDICSVDKTVVRQIQALFREC</sequence>
<evidence type="ECO:0000313" key="5">
    <source>
        <dbReference type="EMBL" id="CAG5134762.1"/>
    </source>
</evidence>
<dbReference type="InterPro" id="IPR040930">
    <property type="entry name" value="AF-9_AHD"/>
</dbReference>
<proteinExistence type="predicted"/>
<feature type="compositionally biased region" description="Polar residues" evidence="3">
    <location>
        <begin position="508"/>
        <end position="522"/>
    </location>
</feature>
<feature type="region of interest" description="Disordered" evidence="3">
    <location>
        <begin position="138"/>
        <end position="559"/>
    </location>
</feature>
<comment type="caution">
    <text evidence="5">The sequence shown here is derived from an EMBL/GenBank/DDBJ whole genome shotgun (WGS) entry which is preliminary data.</text>
</comment>
<evidence type="ECO:0000259" key="4">
    <source>
        <dbReference type="PROSITE" id="PS51037"/>
    </source>
</evidence>
<keyword evidence="1 2" id="KW-0539">Nucleus</keyword>
<dbReference type="PROSITE" id="PS51037">
    <property type="entry name" value="YEATS"/>
    <property type="match status" value="1"/>
</dbReference>
<dbReference type="GO" id="GO:0008023">
    <property type="term" value="C:transcription elongation factor complex"/>
    <property type="evidence" value="ECO:0007669"/>
    <property type="project" value="TreeGrafter"/>
</dbReference>
<feature type="compositionally biased region" description="Basic and acidic residues" evidence="3">
    <location>
        <begin position="350"/>
        <end position="386"/>
    </location>
</feature>
<dbReference type="Pfam" id="PF17793">
    <property type="entry name" value="AHD"/>
    <property type="match status" value="1"/>
</dbReference>
<feature type="compositionally biased region" description="Basic and acidic residues" evidence="3">
    <location>
        <begin position="178"/>
        <end position="205"/>
    </location>
</feature>
<evidence type="ECO:0000313" key="6">
    <source>
        <dbReference type="Proteomes" id="UP000678393"/>
    </source>
</evidence>
<feature type="non-terminal residue" evidence="5">
    <location>
        <position position="659"/>
    </location>
</feature>
<evidence type="ECO:0000256" key="3">
    <source>
        <dbReference type="SAM" id="MobiDB-lite"/>
    </source>
</evidence>
<dbReference type="EMBL" id="CAJHNH020007556">
    <property type="protein sequence ID" value="CAG5134762.1"/>
    <property type="molecule type" value="Genomic_DNA"/>
</dbReference>
<feature type="compositionally biased region" description="Basic and acidic residues" evidence="3">
    <location>
        <begin position="300"/>
        <end position="341"/>
    </location>
</feature>
<comment type="subcellular location">
    <subcellularLocation>
        <location evidence="2">Nucleus</location>
    </subcellularLocation>
</comment>
<dbReference type="Proteomes" id="UP000678393">
    <property type="component" value="Unassembled WGS sequence"/>
</dbReference>
<feature type="compositionally biased region" description="Basic and acidic residues" evidence="3">
    <location>
        <begin position="534"/>
        <end position="551"/>
    </location>
</feature>
<dbReference type="OrthoDB" id="10053467at2759"/>
<feature type="compositionally biased region" description="Basic residues" evidence="3">
    <location>
        <begin position="206"/>
        <end position="217"/>
    </location>
</feature>
<reference evidence="5" key="1">
    <citation type="submission" date="2021-04" db="EMBL/GenBank/DDBJ databases">
        <authorList>
            <consortium name="Molecular Ecology Group"/>
        </authorList>
    </citation>
    <scope>NUCLEOTIDE SEQUENCE</scope>
</reference>
<dbReference type="Gene3D" id="2.60.40.1970">
    <property type="entry name" value="YEATS domain"/>
    <property type="match status" value="1"/>
</dbReference>
<keyword evidence="6" id="KW-1185">Reference proteome</keyword>
<feature type="compositionally biased region" description="Basic residues" evidence="3">
    <location>
        <begin position="432"/>
        <end position="447"/>
    </location>
</feature>
<dbReference type="CDD" id="cd16906">
    <property type="entry name" value="YEATS_AF-9_like"/>
    <property type="match status" value="1"/>
</dbReference>
<evidence type="ECO:0000256" key="1">
    <source>
        <dbReference type="ARBA" id="ARBA00023242"/>
    </source>
</evidence>
<feature type="compositionally biased region" description="Low complexity" evidence="3">
    <location>
        <begin position="150"/>
        <end position="165"/>
    </location>
</feature>
<evidence type="ECO:0000256" key="2">
    <source>
        <dbReference type="PROSITE-ProRule" id="PRU00376"/>
    </source>
</evidence>
<feature type="compositionally biased region" description="Basic and acidic residues" evidence="3">
    <location>
        <begin position="218"/>
        <end position="229"/>
    </location>
</feature>
<accession>A0A8S4A3B4</accession>
<dbReference type="Gene3D" id="1.20.1270.290">
    <property type="match status" value="1"/>
</dbReference>
<feature type="compositionally biased region" description="Basic and acidic residues" evidence="3">
    <location>
        <begin position="451"/>
        <end position="463"/>
    </location>
</feature>
<feature type="compositionally biased region" description="Basic and acidic residues" evidence="3">
    <location>
        <begin position="395"/>
        <end position="424"/>
    </location>
</feature>
<dbReference type="InterPro" id="IPR038704">
    <property type="entry name" value="YEAST_sf"/>
</dbReference>
<dbReference type="PANTHER" id="PTHR47827:SF3">
    <property type="entry name" value="AF-9 ANC1 HOMOLOGY DOMAIN-CONTAINING PROTEIN"/>
    <property type="match status" value="1"/>
</dbReference>
<dbReference type="GO" id="GO:0003682">
    <property type="term" value="F:chromatin binding"/>
    <property type="evidence" value="ECO:0007669"/>
    <property type="project" value="TreeGrafter"/>
</dbReference>